<sequence>MDDDTEDNDVYTFELMRNIEKEIENEVRDLTDQNSDKDKIFDKTEENTDDEAEEETNLVEESLEMGQNLHTQKKIAMIQSGLQEDQDLQRSFYVTKKFDLPIE</sequence>
<gene>
    <name evidence="1" type="ORF">DHETER_LOCUS5769</name>
</gene>
<reference evidence="1" key="1">
    <citation type="submission" date="2021-06" db="EMBL/GenBank/DDBJ databases">
        <authorList>
            <person name="Kallberg Y."/>
            <person name="Tangrot J."/>
            <person name="Rosling A."/>
        </authorList>
    </citation>
    <scope>NUCLEOTIDE SEQUENCE</scope>
    <source>
        <strain evidence="1">IL203A</strain>
    </source>
</reference>
<proteinExistence type="predicted"/>
<evidence type="ECO:0000313" key="2">
    <source>
        <dbReference type="Proteomes" id="UP000789702"/>
    </source>
</evidence>
<dbReference type="EMBL" id="CAJVPU010006714">
    <property type="protein sequence ID" value="CAG8563998.1"/>
    <property type="molecule type" value="Genomic_DNA"/>
</dbReference>
<name>A0ACA9M310_9GLOM</name>
<organism evidence="1 2">
    <name type="scientific">Dentiscutata heterogama</name>
    <dbReference type="NCBI Taxonomy" id="1316150"/>
    <lineage>
        <taxon>Eukaryota</taxon>
        <taxon>Fungi</taxon>
        <taxon>Fungi incertae sedis</taxon>
        <taxon>Mucoromycota</taxon>
        <taxon>Glomeromycotina</taxon>
        <taxon>Glomeromycetes</taxon>
        <taxon>Diversisporales</taxon>
        <taxon>Gigasporaceae</taxon>
        <taxon>Dentiscutata</taxon>
    </lineage>
</organism>
<comment type="caution">
    <text evidence="1">The sequence shown here is derived from an EMBL/GenBank/DDBJ whole genome shotgun (WGS) entry which is preliminary data.</text>
</comment>
<accession>A0ACA9M310</accession>
<protein>
    <submittedName>
        <fullName evidence="1">5331_t:CDS:1</fullName>
    </submittedName>
</protein>
<keyword evidence="2" id="KW-1185">Reference proteome</keyword>
<dbReference type="Proteomes" id="UP000789702">
    <property type="component" value="Unassembled WGS sequence"/>
</dbReference>
<evidence type="ECO:0000313" key="1">
    <source>
        <dbReference type="EMBL" id="CAG8563998.1"/>
    </source>
</evidence>